<dbReference type="SUPFAM" id="SSF47781">
    <property type="entry name" value="RuvA domain 2-like"/>
    <property type="match status" value="1"/>
</dbReference>
<dbReference type="EMBL" id="JACJTM010000058">
    <property type="protein sequence ID" value="MBD2687137.1"/>
    <property type="molecule type" value="Genomic_DNA"/>
</dbReference>
<dbReference type="PANTHER" id="PTHR43856:SF1">
    <property type="entry name" value="MITOCHONDRIAL CARDIOLIPIN HYDROLASE"/>
    <property type="match status" value="1"/>
</dbReference>
<evidence type="ECO:0000313" key="8">
    <source>
        <dbReference type="EMBL" id="MBD2687137.1"/>
    </source>
</evidence>
<dbReference type="InterPro" id="IPR001736">
    <property type="entry name" value="PLipase_D/transphosphatidylase"/>
</dbReference>
<dbReference type="Gene3D" id="1.10.150.320">
    <property type="entry name" value="Photosystem II 12 kDa extrinsic protein"/>
    <property type="match status" value="1"/>
</dbReference>
<feature type="domain" description="PLD phosphodiesterase" evidence="7">
    <location>
        <begin position="186"/>
        <end position="213"/>
    </location>
</feature>
<dbReference type="RefSeq" id="WP_190387962.1">
    <property type="nucleotide sequence ID" value="NZ_JACJTM010000058.1"/>
</dbReference>
<dbReference type="InterPro" id="IPR010994">
    <property type="entry name" value="RuvA_2-like"/>
</dbReference>
<dbReference type="SUPFAM" id="SSF56024">
    <property type="entry name" value="Phospholipase D/nuclease"/>
    <property type="match status" value="2"/>
</dbReference>
<evidence type="ECO:0000259" key="7">
    <source>
        <dbReference type="PROSITE" id="PS50035"/>
    </source>
</evidence>
<evidence type="ECO:0000256" key="4">
    <source>
        <dbReference type="ARBA" id="ARBA00022801"/>
    </source>
</evidence>
<keyword evidence="5" id="KW-0442">Lipid degradation</keyword>
<evidence type="ECO:0000256" key="5">
    <source>
        <dbReference type="ARBA" id="ARBA00022963"/>
    </source>
</evidence>
<dbReference type="GeneID" id="78219944"/>
<dbReference type="PROSITE" id="PS51257">
    <property type="entry name" value="PROKAR_LIPOPROTEIN"/>
    <property type="match status" value="1"/>
</dbReference>
<dbReference type="InterPro" id="IPR025202">
    <property type="entry name" value="PLD-like_dom"/>
</dbReference>
<dbReference type="CDD" id="cd09116">
    <property type="entry name" value="PLDc_Nuc_like"/>
    <property type="match status" value="1"/>
</dbReference>
<dbReference type="Pfam" id="PF12836">
    <property type="entry name" value="HHH_3"/>
    <property type="match status" value="1"/>
</dbReference>
<dbReference type="Proteomes" id="UP000660270">
    <property type="component" value="Unassembled WGS sequence"/>
</dbReference>
<dbReference type="PROSITE" id="PS50035">
    <property type="entry name" value="PLD"/>
    <property type="match status" value="2"/>
</dbReference>
<evidence type="ECO:0000256" key="1">
    <source>
        <dbReference type="ARBA" id="ARBA00000798"/>
    </source>
</evidence>
<organism evidence="8 9">
    <name type="scientific">Aphanizomenon flos-aquae FACHB-1249</name>
    <dbReference type="NCBI Taxonomy" id="2692889"/>
    <lineage>
        <taxon>Bacteria</taxon>
        <taxon>Bacillati</taxon>
        <taxon>Cyanobacteriota</taxon>
        <taxon>Cyanophyceae</taxon>
        <taxon>Nostocales</taxon>
        <taxon>Aphanizomenonaceae</taxon>
        <taxon>Aphanizomenon</taxon>
    </lineage>
</organism>
<keyword evidence="6" id="KW-0443">Lipid metabolism</keyword>
<dbReference type="SMART" id="SM00155">
    <property type="entry name" value="PLDc"/>
    <property type="match status" value="2"/>
</dbReference>
<evidence type="ECO:0000256" key="3">
    <source>
        <dbReference type="ARBA" id="ARBA00012027"/>
    </source>
</evidence>
<dbReference type="PANTHER" id="PTHR43856">
    <property type="entry name" value="CARDIOLIPIN HYDROLASE"/>
    <property type="match status" value="1"/>
</dbReference>
<dbReference type="InterPro" id="IPR051406">
    <property type="entry name" value="PLD_domain"/>
</dbReference>
<feature type="domain" description="PLD phosphodiesterase" evidence="7">
    <location>
        <begin position="390"/>
        <end position="417"/>
    </location>
</feature>
<name>A0ABR8IUT4_APHFL</name>
<dbReference type="Pfam" id="PF13091">
    <property type="entry name" value="PLDc_2"/>
    <property type="match status" value="2"/>
</dbReference>
<dbReference type="EC" id="3.1.4.4" evidence="3"/>
<dbReference type="InterPro" id="IPR018247">
    <property type="entry name" value="EF_Hand_1_Ca_BS"/>
</dbReference>
<reference evidence="8 9" key="1">
    <citation type="journal article" date="2020" name="ISME J.">
        <title>Comparative genomics reveals insights into cyanobacterial evolution and habitat adaptation.</title>
        <authorList>
            <person name="Chen M.Y."/>
            <person name="Teng W.K."/>
            <person name="Zhao L."/>
            <person name="Hu C.X."/>
            <person name="Zhou Y.K."/>
            <person name="Han B.P."/>
            <person name="Song L.R."/>
            <person name="Shu W.S."/>
        </authorList>
    </citation>
    <scope>NUCLEOTIDE SEQUENCE [LARGE SCALE GENOMIC DNA]</scope>
    <source>
        <strain evidence="8 9">FACHB-1249</strain>
    </source>
</reference>
<keyword evidence="4" id="KW-0378">Hydrolase</keyword>
<evidence type="ECO:0000256" key="2">
    <source>
        <dbReference type="ARBA" id="ARBA00008664"/>
    </source>
</evidence>
<gene>
    <name evidence="8" type="ORF">H6G43_18385</name>
</gene>
<accession>A0ABR8IUT4</accession>
<dbReference type="CDD" id="cd09173">
    <property type="entry name" value="PLDc_Nuc_like_unchar1_2"/>
    <property type="match status" value="1"/>
</dbReference>
<protein>
    <recommendedName>
        <fullName evidence="3">phospholipase D</fullName>
        <ecNumber evidence="3">3.1.4.4</ecNumber>
    </recommendedName>
</protein>
<keyword evidence="9" id="KW-1185">Reference proteome</keyword>
<comment type="catalytic activity">
    <reaction evidence="1">
        <text>a 1,2-diacyl-sn-glycero-3-phosphocholine + H2O = a 1,2-diacyl-sn-glycero-3-phosphate + choline + H(+)</text>
        <dbReference type="Rhea" id="RHEA:14445"/>
        <dbReference type="ChEBI" id="CHEBI:15354"/>
        <dbReference type="ChEBI" id="CHEBI:15377"/>
        <dbReference type="ChEBI" id="CHEBI:15378"/>
        <dbReference type="ChEBI" id="CHEBI:57643"/>
        <dbReference type="ChEBI" id="CHEBI:58608"/>
        <dbReference type="EC" id="3.1.4.4"/>
    </reaction>
</comment>
<proteinExistence type="inferred from homology"/>
<dbReference type="Gene3D" id="3.30.870.10">
    <property type="entry name" value="Endonuclease Chain A"/>
    <property type="match status" value="2"/>
</dbReference>
<dbReference type="PROSITE" id="PS00018">
    <property type="entry name" value="EF_HAND_1"/>
    <property type="match status" value="1"/>
</dbReference>
<comment type="similarity">
    <text evidence="2">Belongs to the phospholipase D family.</text>
</comment>
<sequence length="546" mass="61328">MFIFPRIHPSPYILLLLLTLTGCQQVQSSSQLLEPLPQDPLIQVYFNNSQSSKYTEAYRQKSRFGDDLEKQIVDTISQAKSTIDIAVQELRLPKVAQILAEKQKSGVKVRLILEHNYSRPWSSFTSAEIANLEKREQERYQDFRKFVDINKDNQITSAEISQRDSLAIVQDAQIPWIDDTADGSKGSRLMHHKFVVVDHRFVIITSANFTLSDTSGDFTNSSSLGNANNLLKVDSPELAKLITEEFNIMWGERVGGKLDSKFGLQKPLRKSQTITLNNSKITVNFSPISPTEPWGDSANGLISKTLSASKKTVDLALFVFSDQQLANILEERHDQNVQVRALIEPQFAYRSYSEALDMMGFALSENCKYEVDNRPWKNPISTVGVPILAKGDLLHHKFAVIDNQTVITGSHNWSEAANNGNDEILVVIENPTVAAHYQREFDRLYSTIKPGLTANIQAKIDQQVKQCPQIQKPSSLTSSITHKINLNTATQAELETLPGVGKKLSERIIIARQQQKFTSLEDVDKIPGISAKILAEWEEMITLTSD</sequence>
<evidence type="ECO:0000313" key="9">
    <source>
        <dbReference type="Proteomes" id="UP000660270"/>
    </source>
</evidence>
<comment type="caution">
    <text evidence="8">The sequence shown here is derived from an EMBL/GenBank/DDBJ whole genome shotgun (WGS) entry which is preliminary data.</text>
</comment>
<evidence type="ECO:0000256" key="6">
    <source>
        <dbReference type="ARBA" id="ARBA00023098"/>
    </source>
</evidence>